<protein>
    <submittedName>
        <fullName evidence="1">Uncharacterized protein</fullName>
    </submittedName>
</protein>
<dbReference type="EMBL" id="UINC01011553">
    <property type="protein sequence ID" value="SVA50919.1"/>
    <property type="molecule type" value="Genomic_DNA"/>
</dbReference>
<organism evidence="1">
    <name type="scientific">marine metagenome</name>
    <dbReference type="NCBI Taxonomy" id="408172"/>
    <lineage>
        <taxon>unclassified sequences</taxon>
        <taxon>metagenomes</taxon>
        <taxon>ecological metagenomes</taxon>
    </lineage>
</organism>
<accession>A0A381WEG6</accession>
<dbReference type="InterPro" id="IPR013783">
    <property type="entry name" value="Ig-like_fold"/>
</dbReference>
<feature type="non-terminal residue" evidence="1">
    <location>
        <position position="1"/>
    </location>
</feature>
<name>A0A381WEG6_9ZZZZ</name>
<proteinExistence type="predicted"/>
<gene>
    <name evidence="1" type="ORF">METZ01_LOCUS103773</name>
</gene>
<evidence type="ECO:0000313" key="1">
    <source>
        <dbReference type="EMBL" id="SVA50919.1"/>
    </source>
</evidence>
<reference evidence="1" key="1">
    <citation type="submission" date="2018-05" db="EMBL/GenBank/DDBJ databases">
        <authorList>
            <person name="Lanie J.A."/>
            <person name="Ng W.-L."/>
            <person name="Kazmierczak K.M."/>
            <person name="Andrzejewski T.M."/>
            <person name="Davidsen T.M."/>
            <person name="Wayne K.J."/>
            <person name="Tettelin H."/>
            <person name="Glass J.I."/>
            <person name="Rusch D."/>
            <person name="Podicherti R."/>
            <person name="Tsui H.-C.T."/>
            <person name="Winkler M.E."/>
        </authorList>
    </citation>
    <scope>NUCLEOTIDE SEQUENCE</scope>
</reference>
<sequence>DGSSSNYTYLDGTGSLVPEGDVNYEWTVLTVVGDGSWHETLEISNSESDEPDPRFKYPDELAEDTDFLIQLKVYDDSTSCEDLDTVSVFVQANMCPRAFAGDDQILSNGCDLTVALDGSDSEDPQDEEITYQWSSLDGYDNNFTVSDSVIGEFEFPATDGDKVFSFMLTVFDAVQSITDTVKVIYLDNDAPVAHAGSDINTCEYQFTLSAAQSYDVNWNELTYSWSSLDGLSISESSSNKPMVTSPTDLTETTSYRVALEVNDGYCSSHDTVIVTVQDNLCPVADAGETVRIPKFESSSLVLNAGNSFDPEGESLSFEWTTPTGSIVSDSVVTVSDLEPGGRYSSYLYTLKVMDIENAISEDTVEVIYSNFSAPVSPTVYAVASHGRVLVSWDASSEASYDSLTGYSDFEGYKLFRSIDGGATWGGDNDKLYDFNGEFVGWIPYAQFDYDYDEDFYHCIYDHNGDCESEDTRQTSVGGLDPFLPRFTLGSNTGLEYSYVDSNVIDGVEYTYTVTAYDMGLPGFQISLTETDSSGIYDADTLWPISNPGNFRGPDSIDFYSNDGDWIRREVNPFKGYPFLESAKGDTGDHNFITVVPGYTALDISFPDADDIEALFTSDPFNIGSGDRDYFIVDRTEIVQDMVQYEIQARQSSSAVDGMACEDPLVFGYVVQDSTGTPSSTVTYYENDLNFFEKDSISGLPGTVYESESYIVPDYDNITPVGKWSNQFKGIRFKMKNKIPLNISAVPDVSIDTLIWSWSNDTEMDSATSFRLNLAAQPVLSYTNVTSYLRRLNFDYRIDFFSEPIGDTISITNTSGDGKMYFPFRITNMWTGKKVGLMCNDYGSLDASPIDYGNGAADYVWTTGEDIFLIQDSLRIAGAWLEAYNYNLDLLLTLSNSEKNRKAFDDGKDYEQGDTVFYQGTLWYALVPSAAGIRPQSVFSDEDDDGQRNNPWRPAYPWEDELQLLIKPHKLFVDGDNWFSEMSKLGEEVGISDTLCLDSIKVVPNPYKASSRFNETPNARRIRFTHLPTQCQISIYTIAGEHVTTFQHIEQFDGNAWWNLRTGNNQDGPEVAPGLYIYVIEFPEEKEYCIDTYDNEGDIQGSLENDYYSNSKYDNKRLKKKTKYHIGKFAVIR</sequence>
<dbReference type="AlphaFoldDB" id="A0A381WEG6"/>
<dbReference type="Gene3D" id="2.60.40.10">
    <property type="entry name" value="Immunoglobulins"/>
    <property type="match status" value="3"/>
</dbReference>